<feature type="non-terminal residue" evidence="3">
    <location>
        <position position="1"/>
    </location>
</feature>
<name>A0A1D1XTH5_9ARAE</name>
<sequence>SFLSTQSFRNQIEIMNPQLSNLLLVLGIVQIARKLDLENPEVVIYVRLGYLAAQTVILVVCYLVANKIKERNDTTTLKYVEPAKLFTNEQPKLVDTNNKDYDLSKVRELLKQTLMGFVLMMVLHFYWNFTQPLFIQSIIPLKNVFYNKVVQIHLFGKPAEGDLKRPFKESPLGFSAAQQPQTDKAAIKKAAKASKSGEKDD</sequence>
<keyword evidence="2" id="KW-1133">Transmembrane helix</keyword>
<feature type="region of interest" description="Disordered" evidence="1">
    <location>
        <begin position="173"/>
        <end position="201"/>
    </location>
</feature>
<evidence type="ECO:0000256" key="1">
    <source>
        <dbReference type="SAM" id="MobiDB-lite"/>
    </source>
</evidence>
<dbReference type="GO" id="GO:0005783">
    <property type="term" value="C:endoplasmic reticulum"/>
    <property type="evidence" value="ECO:0007669"/>
    <property type="project" value="InterPro"/>
</dbReference>
<dbReference type="EMBL" id="GDJX01022265">
    <property type="protein sequence ID" value="JAT45671.1"/>
    <property type="molecule type" value="Transcribed_RNA"/>
</dbReference>
<keyword evidence="2" id="KW-0812">Transmembrane</keyword>
<dbReference type="PANTHER" id="PTHR28112:SF1">
    <property type="entry name" value="SRP-INDEPENDENT TARGETING PROTEIN 3"/>
    <property type="match status" value="1"/>
</dbReference>
<dbReference type="Pfam" id="PF10032">
    <property type="entry name" value="Pho88"/>
    <property type="match status" value="1"/>
</dbReference>
<gene>
    <name evidence="3" type="primary">PHO88_0</name>
    <name evidence="3" type="ORF">g.10227</name>
</gene>
<feature type="transmembrane region" description="Helical" evidence="2">
    <location>
        <begin position="44"/>
        <end position="65"/>
    </location>
</feature>
<dbReference type="GO" id="GO:0045047">
    <property type="term" value="P:protein targeting to ER"/>
    <property type="evidence" value="ECO:0007669"/>
    <property type="project" value="InterPro"/>
</dbReference>
<proteinExistence type="predicted"/>
<dbReference type="PANTHER" id="PTHR28112">
    <property type="entry name" value="SRP-INDEPENDENT TARGETING PROTEIN 3"/>
    <property type="match status" value="1"/>
</dbReference>
<evidence type="ECO:0000256" key="2">
    <source>
        <dbReference type="SAM" id="Phobius"/>
    </source>
</evidence>
<dbReference type="PIRSF" id="PIRSF008756">
    <property type="entry name" value="P_tr_PHO88"/>
    <property type="match status" value="1"/>
</dbReference>
<dbReference type="InterPro" id="IPR012098">
    <property type="entry name" value="SND3_fun"/>
</dbReference>
<reference evidence="3" key="1">
    <citation type="submission" date="2015-07" db="EMBL/GenBank/DDBJ databases">
        <title>Transcriptome Assembly of Anthurium amnicola.</title>
        <authorList>
            <person name="Suzuki J."/>
        </authorList>
    </citation>
    <scope>NUCLEOTIDE SEQUENCE</scope>
</reference>
<protein>
    <submittedName>
        <fullName evidence="3">Inorganic phosphate transport protein PHO88</fullName>
    </submittedName>
</protein>
<feature type="transmembrane region" description="Helical" evidence="2">
    <location>
        <begin position="109"/>
        <end position="127"/>
    </location>
</feature>
<accession>A0A1D1XTH5</accession>
<organism evidence="3">
    <name type="scientific">Anthurium amnicola</name>
    <dbReference type="NCBI Taxonomy" id="1678845"/>
    <lineage>
        <taxon>Eukaryota</taxon>
        <taxon>Viridiplantae</taxon>
        <taxon>Streptophyta</taxon>
        <taxon>Embryophyta</taxon>
        <taxon>Tracheophyta</taxon>
        <taxon>Spermatophyta</taxon>
        <taxon>Magnoliopsida</taxon>
        <taxon>Liliopsida</taxon>
        <taxon>Araceae</taxon>
        <taxon>Pothoideae</taxon>
        <taxon>Potheae</taxon>
        <taxon>Anthurium</taxon>
    </lineage>
</organism>
<dbReference type="GO" id="GO:0005739">
    <property type="term" value="C:mitochondrion"/>
    <property type="evidence" value="ECO:0007669"/>
    <property type="project" value="TreeGrafter"/>
</dbReference>
<dbReference type="AlphaFoldDB" id="A0A1D1XTH5"/>
<keyword evidence="2" id="KW-0472">Membrane</keyword>
<evidence type="ECO:0000313" key="3">
    <source>
        <dbReference type="EMBL" id="JAT45671.1"/>
    </source>
</evidence>